<evidence type="ECO:0000313" key="2">
    <source>
        <dbReference type="Proteomes" id="UP001216595"/>
    </source>
</evidence>
<dbReference type="RefSeq" id="WP_272740458.1">
    <property type="nucleotide sequence ID" value="NZ_JAQQKW010000002.1"/>
</dbReference>
<sequence>MKRSHATSGLNRRDLAGILGGAVLAVPGLSPERGHAKDKPTEKVTTSDWQGMGLYVRLSQHDPDYNNRRVSEVRLPLKPGRQDIEFAAGRWAIEVEITDTGAGGRDVRVSFRLLSGTGLNLCLAVDMDCAPWSAENYVLMPGAVYNGNRFDFRRLQYSPKLYEVQDIGPDKPPLITDVPRLSLGDQPSILQERSGALSTPAIGVFDPTAHQGLWLRTQQANEAGDLGLTIRESRDRRKAILSITCPVLREETLYRFMDNRQASWDTPLSAKPGDAFTLPFTLSRFACETVQGLFDRLADHRQASSAPVLRNTLPYSEAMRTLEDKFNRLNYAEPGYYSVGLRENVLQDWQIGWTGGMMSTLPLLAAGSPQTQARVLNMFDWLFPNGLSPSGFYWDSGAKGTQWYGGDIRKPHTKNWHLIRKSADAIYLIQRQFALMAKRGIALKPHWVEGQKRACSAFVKLWQTHGQLGQFVDSLTGDIRVGGSCSGAAAPAGLALAGSFFDVPEYKQAALEIGAYFYERFTATGLTYGGPGDALQCPDSESAYGLVQSYTALYEMSGDALWLSRALQAARQFGSWVVDYDFKFPAISAYAKLGIATTGGVYANAQNKHSAPGICTASGHELLKLYRYTKDTYVLRLLHEMAHNIPQYLSHPKNDIPGQPHGYVSERVNLTDWEGPDTIGYVLPLSTWAETALMMTTTDLPGLYLNPAENLCVAFDNIEASAQFRPSHIELTLYNPTACNAGVSLMIDRDPGRPLGEGYVQDLRKLNLKAGERRTLRV</sequence>
<dbReference type="SUPFAM" id="SSF48208">
    <property type="entry name" value="Six-hairpin glycosidases"/>
    <property type="match status" value="1"/>
</dbReference>
<accession>A0ABT5IBZ1</accession>
<proteinExistence type="predicted"/>
<dbReference type="InterPro" id="IPR008928">
    <property type="entry name" value="6-hairpin_glycosidase_sf"/>
</dbReference>
<reference evidence="1 2" key="1">
    <citation type="submission" date="2023-01" db="EMBL/GenBank/DDBJ databases">
        <title>Novel species of the genus Asticcacaulis isolated from rivers.</title>
        <authorList>
            <person name="Lu H."/>
        </authorList>
    </citation>
    <scope>NUCLEOTIDE SEQUENCE [LARGE SCALE GENOMIC DNA]</scope>
    <source>
        <strain evidence="1 2">DXS10W</strain>
    </source>
</reference>
<dbReference type="Proteomes" id="UP001216595">
    <property type="component" value="Unassembled WGS sequence"/>
</dbReference>
<organism evidence="1 2">
    <name type="scientific">Asticcacaulis currens</name>
    <dbReference type="NCBI Taxonomy" id="2984210"/>
    <lineage>
        <taxon>Bacteria</taxon>
        <taxon>Pseudomonadati</taxon>
        <taxon>Pseudomonadota</taxon>
        <taxon>Alphaproteobacteria</taxon>
        <taxon>Caulobacterales</taxon>
        <taxon>Caulobacteraceae</taxon>
        <taxon>Asticcacaulis</taxon>
    </lineage>
</organism>
<name>A0ABT5IBZ1_9CAUL</name>
<protein>
    <submittedName>
        <fullName evidence="1">Uncharacterized protein</fullName>
    </submittedName>
</protein>
<keyword evidence="2" id="KW-1185">Reference proteome</keyword>
<dbReference type="EMBL" id="JAQQKW010000002">
    <property type="protein sequence ID" value="MDC7693708.1"/>
    <property type="molecule type" value="Genomic_DNA"/>
</dbReference>
<comment type="caution">
    <text evidence="1">The sequence shown here is derived from an EMBL/GenBank/DDBJ whole genome shotgun (WGS) entry which is preliminary data.</text>
</comment>
<gene>
    <name evidence="1" type="ORF">PQU94_05365</name>
</gene>
<evidence type="ECO:0000313" key="1">
    <source>
        <dbReference type="EMBL" id="MDC7693708.1"/>
    </source>
</evidence>